<dbReference type="EMBL" id="CP046072">
    <property type="protein sequence ID" value="QSZ42332.1"/>
    <property type="molecule type" value="Genomic_DNA"/>
</dbReference>
<name>A0A975B158_9BACT</name>
<dbReference type="Proteomes" id="UP000671852">
    <property type="component" value="Chromosome"/>
</dbReference>
<proteinExistence type="predicted"/>
<dbReference type="AlphaFoldDB" id="A0A975B158"/>
<dbReference type="KEGG" id="saqt:GJV85_09500"/>
<reference evidence="1" key="1">
    <citation type="submission" date="2019-11" db="EMBL/GenBank/DDBJ databases">
        <authorList>
            <person name="Kojima H."/>
        </authorList>
    </citation>
    <scope>NUCLEOTIDE SEQUENCE</scope>
    <source>
        <strain evidence="1">H1576</strain>
    </source>
</reference>
<keyword evidence="2" id="KW-1185">Reference proteome</keyword>
<organism evidence="1 2">
    <name type="scientific">Sulfurimonas aquatica</name>
    <dbReference type="NCBI Taxonomy" id="2672570"/>
    <lineage>
        <taxon>Bacteria</taxon>
        <taxon>Pseudomonadati</taxon>
        <taxon>Campylobacterota</taxon>
        <taxon>Epsilonproteobacteria</taxon>
        <taxon>Campylobacterales</taxon>
        <taxon>Sulfurimonadaceae</taxon>
        <taxon>Sulfurimonas</taxon>
    </lineage>
</organism>
<dbReference type="RefSeq" id="WP_207561149.1">
    <property type="nucleotide sequence ID" value="NZ_CP046072.1"/>
</dbReference>
<evidence type="ECO:0000313" key="1">
    <source>
        <dbReference type="EMBL" id="QSZ42332.1"/>
    </source>
</evidence>
<evidence type="ECO:0000313" key="2">
    <source>
        <dbReference type="Proteomes" id="UP000671852"/>
    </source>
</evidence>
<accession>A0A975B158</accession>
<reference evidence="1" key="2">
    <citation type="submission" date="2021-04" db="EMBL/GenBank/DDBJ databases">
        <title>Isolation and characterization of a novel species of the genus Sulfurimonas.</title>
        <authorList>
            <person name="Fukui M."/>
        </authorList>
    </citation>
    <scope>NUCLEOTIDE SEQUENCE</scope>
    <source>
        <strain evidence="1">H1576</strain>
    </source>
</reference>
<protein>
    <submittedName>
        <fullName evidence="1">Uncharacterized protein</fullName>
    </submittedName>
</protein>
<sequence>MNWLDFFQEKQPCPFKFGRDINANIAKDEEELYNKAYEAFDAKEILDAYEYFLRSLINYSDTISNENIILDKNETELKFEMIQGSAKINGLVTKEHLYAEVSIVKSKDASVALKRYILERNYQLTYVNYFSDGQYIKLKLYLDNITLSPQKVFFPLRELALNADFDKEYILSEFTDVILEDSAHIQNLKEDEIQVKYKHLKKWIEELNAKVLTLPSNDNAGMQSFLYLNILFKIDYLLMPRRKMYHKLSKKIQLYFSDEHTTMESKNDELNKYVLKLHEMSYEDFATNFYSSKQTFNQTEKSSYEDVVNFINESLIKVRWYKNNRYAQIIPTIYKYIAFNCLYNYGLNPVVKQLFHTLVEIQNSEFFRDLGCDALYDIGKQEFSKKAIISKIEKIHNENKHKFKALKIQTDELNFNSMNEFSNSFYIMLKTLDFEEISI</sequence>
<gene>
    <name evidence="1" type="ORF">GJV85_09500</name>
</gene>